<dbReference type="Pfam" id="PF13180">
    <property type="entry name" value="PDZ_2"/>
    <property type="match status" value="1"/>
</dbReference>
<dbReference type="InterPro" id="IPR036034">
    <property type="entry name" value="PDZ_sf"/>
</dbReference>
<dbReference type="InterPro" id="IPR045175">
    <property type="entry name" value="M28_fam"/>
</dbReference>
<dbReference type="InterPro" id="IPR046450">
    <property type="entry name" value="PA_dom_sf"/>
</dbReference>
<keyword evidence="1" id="KW-0732">Signal</keyword>
<protein>
    <recommendedName>
        <fullName evidence="2">PDZ domain-containing protein</fullName>
    </recommendedName>
</protein>
<dbReference type="Gene3D" id="3.40.630.10">
    <property type="entry name" value="Zn peptidases"/>
    <property type="match status" value="1"/>
</dbReference>
<dbReference type="SUPFAM" id="SSF50156">
    <property type="entry name" value="PDZ domain-like"/>
    <property type="match status" value="1"/>
</dbReference>
<keyword evidence="4" id="KW-1185">Reference proteome</keyword>
<dbReference type="PANTHER" id="PTHR12147:SF26">
    <property type="entry name" value="PEPTIDASE M28 DOMAIN-CONTAINING PROTEIN"/>
    <property type="match status" value="1"/>
</dbReference>
<dbReference type="Proteomes" id="UP001162891">
    <property type="component" value="Chromosome"/>
</dbReference>
<evidence type="ECO:0000259" key="2">
    <source>
        <dbReference type="PROSITE" id="PS50106"/>
    </source>
</evidence>
<dbReference type="EMBL" id="AP025591">
    <property type="protein sequence ID" value="BDG05520.1"/>
    <property type="molecule type" value="Genomic_DNA"/>
</dbReference>
<dbReference type="InterPro" id="IPR007484">
    <property type="entry name" value="Peptidase_M28"/>
</dbReference>
<feature type="domain" description="PDZ" evidence="2">
    <location>
        <begin position="505"/>
        <end position="578"/>
    </location>
</feature>
<feature type="signal peptide" evidence="1">
    <location>
        <begin position="1"/>
        <end position="24"/>
    </location>
</feature>
<dbReference type="RefSeq" id="WP_248354428.1">
    <property type="nucleotide sequence ID" value="NZ_AP025591.1"/>
</dbReference>
<proteinExistence type="predicted"/>
<dbReference type="PROSITE" id="PS51257">
    <property type="entry name" value="PROKAR_LIPOPROTEIN"/>
    <property type="match status" value="1"/>
</dbReference>
<dbReference type="SMART" id="SM00228">
    <property type="entry name" value="PDZ"/>
    <property type="match status" value="1"/>
</dbReference>
<evidence type="ECO:0000313" key="4">
    <source>
        <dbReference type="Proteomes" id="UP001162891"/>
    </source>
</evidence>
<evidence type="ECO:0000313" key="3">
    <source>
        <dbReference type="EMBL" id="BDG05520.1"/>
    </source>
</evidence>
<dbReference type="SUPFAM" id="SSF52025">
    <property type="entry name" value="PA domain"/>
    <property type="match status" value="1"/>
</dbReference>
<dbReference type="SUPFAM" id="SSF53187">
    <property type="entry name" value="Zn-dependent exopeptidases"/>
    <property type="match status" value="1"/>
</dbReference>
<name>A0ABM7X152_9BACT</name>
<dbReference type="Pfam" id="PF02225">
    <property type="entry name" value="PA"/>
    <property type="match status" value="1"/>
</dbReference>
<dbReference type="CDD" id="cd04822">
    <property type="entry name" value="PA_M28_1_3"/>
    <property type="match status" value="1"/>
</dbReference>
<organism evidence="3 4">
    <name type="scientific">Anaeromyxobacter oryzae</name>
    <dbReference type="NCBI Taxonomy" id="2918170"/>
    <lineage>
        <taxon>Bacteria</taxon>
        <taxon>Pseudomonadati</taxon>
        <taxon>Myxococcota</taxon>
        <taxon>Myxococcia</taxon>
        <taxon>Myxococcales</taxon>
        <taxon>Cystobacterineae</taxon>
        <taxon>Anaeromyxobacteraceae</taxon>
        <taxon>Anaeromyxobacter</taxon>
    </lineage>
</organism>
<reference evidence="4" key="1">
    <citation type="journal article" date="2022" name="Int. J. Syst. Evol. Microbiol.">
        <title>Anaeromyxobacter oryzae sp. nov., Anaeromyxobacter diazotrophicus sp. nov. and Anaeromyxobacter paludicola sp. nov., isolated from paddy soils.</title>
        <authorList>
            <person name="Itoh H."/>
            <person name="Xu Z."/>
            <person name="Mise K."/>
            <person name="Masuda Y."/>
            <person name="Ushijima N."/>
            <person name="Hayakawa C."/>
            <person name="Shiratori Y."/>
            <person name="Senoo K."/>
        </authorList>
    </citation>
    <scope>NUCLEOTIDE SEQUENCE [LARGE SCALE GENOMIC DNA]</scope>
    <source>
        <strain evidence="4">Red232</strain>
    </source>
</reference>
<dbReference type="InterPro" id="IPR001478">
    <property type="entry name" value="PDZ"/>
</dbReference>
<dbReference type="PANTHER" id="PTHR12147">
    <property type="entry name" value="METALLOPEPTIDASE M28 FAMILY MEMBER"/>
    <property type="match status" value="1"/>
</dbReference>
<evidence type="ECO:0000256" key="1">
    <source>
        <dbReference type="SAM" id="SignalP"/>
    </source>
</evidence>
<gene>
    <name evidence="3" type="ORF">AMOR_45160</name>
</gene>
<dbReference type="InterPro" id="IPR003137">
    <property type="entry name" value="PA_domain"/>
</dbReference>
<dbReference type="Pfam" id="PF04389">
    <property type="entry name" value="Peptidase_M28"/>
    <property type="match status" value="1"/>
</dbReference>
<accession>A0ABM7X152</accession>
<feature type="chain" id="PRO_5045429334" description="PDZ domain-containing protein" evidence="1">
    <location>
        <begin position="25"/>
        <end position="606"/>
    </location>
</feature>
<sequence length="606" mass="63570">MRPPARAVPVALVLAAACAGHAGAPPPPEAAFDPARARAEVGWLADAARTGRGVGTPGGAEAADWIAARFHDAGLAPALEGGYLQRFEAPFRATLEKRNALTIGAAAATLGPDFLPFGFSDDGAVEAEVVFAGYGITAPDLGYDDYAGVDVKGKIVLVAQDFPREADPASPFRDPRHYRFSEWRYKAINARDHGAAAILGVRDVWGHDGPDDLPPWRGQVSSRAGILAARVTAAALGRGGVDVRALAAAGEVDGRPHPRALGVRARLEVEVRHERAPTANVVAILPGRDPAVAGECVVVGAHHDHLGFGGDASLAPEQTGTVHPGADDNASGVAALLAVARAFAAEGPARRTVLFAAFGAEELGLLGSAHLVKNLPARCPVDRLQLMVNLDMVGRARGGKVYVDGADTAKGLREEVRAVADRAPRLPLVLAFGGDGYGPSDHTSFYARGVPVLFLFTGAHADYHRPSDTADKIDAEGLAAVARLAYRAARDAADRDGRLEVVRAAAAPPRERTGERGYGTYLGAIPDFAERTDPGVLLTGVRPGSPAERAGIAGGDVLLRVGPTRIMNLQDLAFALRSHRPGDLVEVEWSRGAERRTAQVKLEERR</sequence>
<dbReference type="PROSITE" id="PS50106">
    <property type="entry name" value="PDZ"/>
    <property type="match status" value="1"/>
</dbReference>
<dbReference type="Gene3D" id="2.30.42.10">
    <property type="match status" value="1"/>
</dbReference>
<dbReference type="Gene3D" id="3.50.30.30">
    <property type="match status" value="1"/>
</dbReference>